<accession>A0A2V5KA16</accession>
<name>A0A2V5KA16_9BACL</name>
<dbReference type="Proteomes" id="UP000247476">
    <property type="component" value="Unassembled WGS sequence"/>
</dbReference>
<protein>
    <recommendedName>
        <fullName evidence="1">HTH cro/C1-type domain-containing protein</fullName>
    </recommendedName>
</protein>
<dbReference type="AlphaFoldDB" id="A0A2V5KA16"/>
<dbReference type="SUPFAM" id="SSF47413">
    <property type="entry name" value="lambda repressor-like DNA-binding domains"/>
    <property type="match status" value="1"/>
</dbReference>
<evidence type="ECO:0000259" key="1">
    <source>
        <dbReference type="PROSITE" id="PS50943"/>
    </source>
</evidence>
<dbReference type="Pfam" id="PF01381">
    <property type="entry name" value="HTH_3"/>
    <property type="match status" value="1"/>
</dbReference>
<evidence type="ECO:0000313" key="3">
    <source>
        <dbReference type="Proteomes" id="UP000247476"/>
    </source>
</evidence>
<dbReference type="SMART" id="SM00028">
    <property type="entry name" value="TPR"/>
    <property type="match status" value="3"/>
</dbReference>
<comment type="caution">
    <text evidence="2">The sequence shown here is derived from an EMBL/GenBank/DDBJ whole genome shotgun (WGS) entry which is preliminary data.</text>
</comment>
<dbReference type="InterPro" id="IPR001387">
    <property type="entry name" value="Cro/C1-type_HTH"/>
</dbReference>
<dbReference type="Gene3D" id="1.10.260.40">
    <property type="entry name" value="lambda repressor-like DNA-binding domains"/>
    <property type="match status" value="1"/>
</dbReference>
<dbReference type="SUPFAM" id="SSF48452">
    <property type="entry name" value="TPR-like"/>
    <property type="match status" value="1"/>
</dbReference>
<evidence type="ECO:0000313" key="2">
    <source>
        <dbReference type="EMBL" id="PYI56381.1"/>
    </source>
</evidence>
<dbReference type="GO" id="GO:0003677">
    <property type="term" value="F:DNA binding"/>
    <property type="evidence" value="ECO:0007669"/>
    <property type="project" value="InterPro"/>
</dbReference>
<dbReference type="OrthoDB" id="252257at2"/>
<dbReference type="Gene3D" id="1.25.40.10">
    <property type="entry name" value="Tetratricopeptide repeat domain"/>
    <property type="match status" value="1"/>
</dbReference>
<sequence>MSAGNRIRTIRQWKRMTQGELCKGISSVAYLSKVENELTVPSQAYLEKIAERLHVDLRDLTEGAPSRFPDRLRAIHDRYWTRDVISEEDVALLSIQVKELHDKSVYPMLFSTLIRYHYLHAGLKEAQHLYRMSRKLVPETGSGADGAIIYYYYLACAVLHYELHEPYVTNDYYRKAEAYAACVSDREKARLYYNMSVVNQRINPDKSICLYYSGKAYELLKHSEERNRVVNILLVRSIQFLSADRPQEAHDALEEAERLRDAAESDAGLLGAMAYNFGRVYFMTKRYPEAIRSFEAAIVHVHEAGQSDKSLQALKRLVELNMELKDWTAVEKHLREALRIEARYKEVFYDIELHLLELELYKRKMEHSLYEKEAAKLLAHCADHKHNGFAARLCKDLGAHYFRKRAFKKSAECFQRAYELETAVQPALFD</sequence>
<dbReference type="InterPro" id="IPR019734">
    <property type="entry name" value="TPR_rpt"/>
</dbReference>
<dbReference type="SMART" id="SM00530">
    <property type="entry name" value="HTH_XRE"/>
    <property type="match status" value="1"/>
</dbReference>
<organism evidence="2 3">
    <name type="scientific">Paenibacillus flagellatus</name>
    <dbReference type="NCBI Taxonomy" id="2211139"/>
    <lineage>
        <taxon>Bacteria</taxon>
        <taxon>Bacillati</taxon>
        <taxon>Bacillota</taxon>
        <taxon>Bacilli</taxon>
        <taxon>Bacillales</taxon>
        <taxon>Paenibacillaceae</taxon>
        <taxon>Paenibacillus</taxon>
    </lineage>
</organism>
<dbReference type="CDD" id="cd00093">
    <property type="entry name" value="HTH_XRE"/>
    <property type="match status" value="1"/>
</dbReference>
<dbReference type="EMBL" id="QJVJ01000002">
    <property type="protein sequence ID" value="PYI56381.1"/>
    <property type="molecule type" value="Genomic_DNA"/>
</dbReference>
<feature type="domain" description="HTH cro/C1-type" evidence="1">
    <location>
        <begin position="7"/>
        <end position="60"/>
    </location>
</feature>
<dbReference type="InterPro" id="IPR011990">
    <property type="entry name" value="TPR-like_helical_dom_sf"/>
</dbReference>
<dbReference type="InterPro" id="IPR010982">
    <property type="entry name" value="Lambda_DNA-bd_dom_sf"/>
</dbReference>
<dbReference type="RefSeq" id="WP_110838907.1">
    <property type="nucleotide sequence ID" value="NZ_QJVJ01000002.1"/>
</dbReference>
<gene>
    <name evidence="2" type="ORF">DLM86_05215</name>
</gene>
<dbReference type="PROSITE" id="PS50943">
    <property type="entry name" value="HTH_CROC1"/>
    <property type="match status" value="1"/>
</dbReference>
<reference evidence="2 3" key="1">
    <citation type="submission" date="2018-05" db="EMBL/GenBank/DDBJ databases">
        <title>Paenibacillus flagellatus sp. nov., isolated from selenium mineral soil.</title>
        <authorList>
            <person name="Dai X."/>
        </authorList>
    </citation>
    <scope>NUCLEOTIDE SEQUENCE [LARGE SCALE GENOMIC DNA]</scope>
    <source>
        <strain evidence="2 3">DXL2</strain>
    </source>
</reference>
<keyword evidence="3" id="KW-1185">Reference proteome</keyword>
<proteinExistence type="predicted"/>